<organism evidence="1">
    <name type="scientific">Rhizophagus irregularis (strain DAOM 181602 / DAOM 197198 / MUCL 43194)</name>
    <name type="common">Arbuscular mycorrhizal fungus</name>
    <name type="synonym">Glomus intraradices</name>
    <dbReference type="NCBI Taxonomy" id="747089"/>
    <lineage>
        <taxon>Eukaryota</taxon>
        <taxon>Fungi</taxon>
        <taxon>Fungi incertae sedis</taxon>
        <taxon>Mucoromycota</taxon>
        <taxon>Glomeromycotina</taxon>
        <taxon>Glomeromycetes</taxon>
        <taxon>Glomerales</taxon>
        <taxon>Glomeraceae</taxon>
        <taxon>Rhizophagus</taxon>
    </lineage>
</organism>
<dbReference type="HOGENOM" id="CLU_028913_2_1_1"/>
<dbReference type="AlphaFoldDB" id="U9UIK6"/>
<evidence type="ECO:0008006" key="4">
    <source>
        <dbReference type="Google" id="ProtNLM"/>
    </source>
</evidence>
<accession>U9UIK6</accession>
<keyword evidence="3" id="KW-1185">Reference proteome</keyword>
<gene>
    <name evidence="2" type="ORF">GLOIN_2v1869474</name>
    <name evidence="1" type="ORF">GLOINDRAFT_18712</name>
</gene>
<proteinExistence type="predicted"/>
<dbReference type="Proteomes" id="UP000018888">
    <property type="component" value="Unassembled WGS sequence"/>
</dbReference>
<reference evidence="1" key="2">
    <citation type="submission" date="2013-07" db="EMBL/GenBank/DDBJ databases">
        <title>The genome of an arbuscular mycorrhizal fungus provides insights into the evolution of the oldest plant symbiosis.</title>
        <authorList>
            <consortium name="DOE Joint Genome Institute"/>
            <person name="Tisserant E."/>
            <person name="Malbreil M."/>
            <person name="Kuo A."/>
            <person name="Kohler A."/>
            <person name="Symeonidi A."/>
            <person name="Balestrini R."/>
            <person name="Charron P."/>
            <person name="Duensing N."/>
            <person name="Frei-dit-Frey N."/>
            <person name="Gianinazzi-Pearson V."/>
            <person name="Gilbert B."/>
            <person name="Handa Y."/>
            <person name="Hijri M."/>
            <person name="Kaul R."/>
            <person name="Kawaguchi M."/>
            <person name="Krajinski F."/>
            <person name="Lammers P."/>
            <person name="Lapierre D."/>
            <person name="Masclaux F.G."/>
            <person name="Murat C."/>
            <person name="Morin E."/>
            <person name="Ndikumana S."/>
            <person name="Pagni M."/>
            <person name="Petitpierre D."/>
            <person name="Requena N."/>
            <person name="Rosikiewicz P."/>
            <person name="Riley R."/>
            <person name="Saito K."/>
            <person name="San Clemente H."/>
            <person name="Shapiro H."/>
            <person name="van Tuinen D."/>
            <person name="Becard G."/>
            <person name="Bonfante P."/>
            <person name="Paszkowski U."/>
            <person name="Shachar-Hill Y."/>
            <person name="Young J.P."/>
            <person name="Sanders I.R."/>
            <person name="Henrissat B."/>
            <person name="Rensing S.A."/>
            <person name="Grigoriev I.V."/>
            <person name="Corradi N."/>
            <person name="Roux C."/>
            <person name="Martin F."/>
        </authorList>
    </citation>
    <scope>NUCLEOTIDE SEQUENCE</scope>
    <source>
        <strain evidence="1">DAOM 197198</strain>
    </source>
</reference>
<sequence length="572" mass="67783">MACSKIFSGDIPEIIDYILQYLRNDLRSLYSCIFVNRLFCRISIPLLWEDPFSIPLSNKTFIHFLDIYFLYLSDVNKNTLKNHGFNMIDSLSLKPHLFNYPSFLKTVNSSLIDSHLMVWMNKSRILSNELKASSHINTCTINCPLTEIQYKASNKTNMENFRNFIYKKADTTLILKINLAYFLLFEIFIKNDASLYKLQLEDRFFSTKNFYNLDELILETPKFISRVKDFRIIISCPEFEAIRKLQNFLSSLPLICNSIKYIELNFPHEVHNKFLQEIKNLFKSQITLSKVLFNRICSLSESLKYCSNTLTSISFHFIIFNENMLLLNEIEHLIHIQSLEFKYCERPELFIQSLLNISIPLKIKTLILDDNVIQSIFPFQLLFHNIGPYLKYLVIIYQPYFIEDFYEFIIQYCEKIEFLYLTEINNYENLFFQIMELFNNNLRYLTLEVKGKLGKNFLKELGQSLPINLEYLDLYFDLDPINLTHFFENCKYINNLKKLLICNSSKNNLKATLYVIKEFVKGKNLEYLTYAITNQFVLSNNLKNLIKETENIVKMKMYDDLIIRPSDIDGLI</sequence>
<evidence type="ECO:0000313" key="2">
    <source>
        <dbReference type="EMBL" id="POG79797.1"/>
    </source>
</evidence>
<reference evidence="2 3" key="1">
    <citation type="journal article" date="2013" name="Proc. Natl. Acad. Sci. U.S.A.">
        <title>Genome of an arbuscular mycorrhizal fungus provides insight into the oldest plant symbiosis.</title>
        <authorList>
            <person name="Tisserant E."/>
            <person name="Malbreil M."/>
            <person name="Kuo A."/>
            <person name="Kohler A."/>
            <person name="Symeonidi A."/>
            <person name="Balestrini R."/>
            <person name="Charron P."/>
            <person name="Duensing N."/>
            <person name="Frei Dit Frey N."/>
            <person name="Gianinazzi-Pearson V."/>
            <person name="Gilbert L.B."/>
            <person name="Handa Y."/>
            <person name="Herr J.R."/>
            <person name="Hijri M."/>
            <person name="Koul R."/>
            <person name="Kawaguchi M."/>
            <person name="Krajinski F."/>
            <person name="Lammers P.J."/>
            <person name="Masclaux F.G."/>
            <person name="Murat C."/>
            <person name="Morin E."/>
            <person name="Ndikumana S."/>
            <person name="Pagni M."/>
            <person name="Petitpierre D."/>
            <person name="Requena N."/>
            <person name="Rosikiewicz P."/>
            <person name="Riley R."/>
            <person name="Saito K."/>
            <person name="San Clemente H."/>
            <person name="Shapiro H."/>
            <person name="van Tuinen D."/>
            <person name="Becard G."/>
            <person name="Bonfante P."/>
            <person name="Paszkowski U."/>
            <person name="Shachar-Hill Y.Y."/>
            <person name="Tuskan G.A."/>
            <person name="Young P.W."/>
            <person name="Sanders I.R."/>
            <person name="Henrissat B."/>
            <person name="Rensing S.A."/>
            <person name="Grigoriev I.V."/>
            <person name="Corradi N."/>
            <person name="Roux C."/>
            <person name="Martin F."/>
        </authorList>
    </citation>
    <scope>NUCLEOTIDE SEQUENCE [LARGE SCALE GENOMIC DNA]</scope>
    <source>
        <strain evidence="3">DAOM 181602 / DAOM 197198 / MUCL 43194</strain>
        <strain evidence="2">DAOM 197198</strain>
    </source>
</reference>
<evidence type="ECO:0000313" key="3">
    <source>
        <dbReference type="Proteomes" id="UP000018888"/>
    </source>
</evidence>
<name>U9UIK6_RHIID</name>
<dbReference type="EMBL" id="KI277491">
    <property type="protein sequence ID" value="ESA20254.1"/>
    <property type="molecule type" value="Genomic_DNA"/>
</dbReference>
<reference evidence="2 3" key="3">
    <citation type="journal article" date="2018" name="New Phytol.">
        <title>High intraspecific genome diversity in the model arbuscular mycorrhizal symbiont Rhizophagus irregularis.</title>
        <authorList>
            <person name="Chen E.C.H."/>
            <person name="Morin E."/>
            <person name="Beaudet D."/>
            <person name="Noel J."/>
            <person name="Yildirir G."/>
            <person name="Ndikumana S."/>
            <person name="Charron P."/>
            <person name="St-Onge C."/>
            <person name="Giorgi J."/>
            <person name="Kruger M."/>
            <person name="Marton T."/>
            <person name="Ropars J."/>
            <person name="Grigoriev I.V."/>
            <person name="Hainaut M."/>
            <person name="Henrissat B."/>
            <person name="Roux C."/>
            <person name="Martin F."/>
            <person name="Corradi N."/>
        </authorList>
    </citation>
    <scope>NUCLEOTIDE SEQUENCE [LARGE SCALE GENOMIC DNA]</scope>
    <source>
        <strain evidence="3">DAOM 181602 / DAOM 197198 / MUCL 43194</strain>
        <strain evidence="2">DAOM 197198</strain>
    </source>
</reference>
<dbReference type="EMBL" id="AUPC02000022">
    <property type="protein sequence ID" value="POG79797.1"/>
    <property type="molecule type" value="Genomic_DNA"/>
</dbReference>
<protein>
    <recommendedName>
        <fullName evidence="4">F-box domain-containing protein</fullName>
    </recommendedName>
</protein>
<dbReference type="VEuPathDB" id="FungiDB:RhiirFUN_010591"/>
<evidence type="ECO:0000313" key="1">
    <source>
        <dbReference type="EMBL" id="ESA20254.1"/>
    </source>
</evidence>